<comment type="function">
    <text evidence="13">Component of the ubiquinol-cytochrome c oxidoreductase, a multisubunit transmembrane complex that is part of the mitochondrial electron transport chain which drives oxidative phosphorylation. The complex plays an important role in the uptake of multiple carbon sources present in different host niches.</text>
</comment>
<accession>A0A9X6NDI4</accession>
<proteinExistence type="inferred from homology"/>
<keyword evidence="10 13" id="KW-0496">Mitochondrion</keyword>
<evidence type="ECO:0000313" key="14">
    <source>
        <dbReference type="EMBL" id="OWA51329.1"/>
    </source>
</evidence>
<evidence type="ECO:0000256" key="2">
    <source>
        <dbReference type="ARBA" id="ARBA00007668"/>
    </source>
</evidence>
<evidence type="ECO:0000256" key="1">
    <source>
        <dbReference type="ARBA" id="ARBA00004434"/>
    </source>
</evidence>
<keyword evidence="5 13" id="KW-0679">Respiratory chain</keyword>
<evidence type="ECO:0000256" key="7">
    <source>
        <dbReference type="ARBA" id="ARBA00022792"/>
    </source>
</evidence>
<keyword evidence="15" id="KW-1185">Reference proteome</keyword>
<evidence type="ECO:0000313" key="15">
    <source>
        <dbReference type="Proteomes" id="UP000192578"/>
    </source>
</evidence>
<dbReference type="AlphaFoldDB" id="A0A9X6NDI4"/>
<dbReference type="InterPro" id="IPR036642">
    <property type="entry name" value="Cyt_bc1_su8_sf"/>
</dbReference>
<dbReference type="Pfam" id="PF02939">
    <property type="entry name" value="UcrQ"/>
    <property type="match status" value="1"/>
</dbReference>
<keyword evidence="6 13" id="KW-0812">Transmembrane</keyword>
<keyword evidence="11 13" id="KW-0472">Membrane</keyword>
<feature type="transmembrane region" description="Helical" evidence="13">
    <location>
        <begin position="20"/>
        <end position="44"/>
    </location>
</feature>
<sequence>MSKIPRRTDGKNTLHVASHFLQTLILFIPLLKIFADLSAPICFIRRISIRAMGGGEIGYGDGKVNKARIPQGHDVWGKMCHYRGVVMHHLSPFEQRVLAGLFSDGIPKMVRRISGQKFKIGLPVLFGALIYNWAETYHKKLIRKDPKFFEDEYKEYLASPEHQTYLANKEAEANAAAKKGK</sequence>
<comment type="subcellular location">
    <subcellularLocation>
        <location evidence="1 13">Mitochondrion inner membrane</location>
        <topology evidence="1 13">Single-pass membrane protein</topology>
    </subcellularLocation>
</comment>
<evidence type="ECO:0000256" key="10">
    <source>
        <dbReference type="ARBA" id="ARBA00023128"/>
    </source>
</evidence>
<evidence type="ECO:0000256" key="6">
    <source>
        <dbReference type="ARBA" id="ARBA00022692"/>
    </source>
</evidence>
<organism evidence="14 15">
    <name type="scientific">Hypsibius exemplaris</name>
    <name type="common">Freshwater tardigrade</name>
    <dbReference type="NCBI Taxonomy" id="2072580"/>
    <lineage>
        <taxon>Eukaryota</taxon>
        <taxon>Metazoa</taxon>
        <taxon>Ecdysozoa</taxon>
        <taxon>Tardigrada</taxon>
        <taxon>Eutardigrada</taxon>
        <taxon>Parachela</taxon>
        <taxon>Hypsibioidea</taxon>
        <taxon>Hypsibiidae</taxon>
        <taxon>Hypsibius</taxon>
    </lineage>
</organism>
<comment type="similarity">
    <text evidence="2 13">Belongs to the UQCRQ/QCR8 family.</text>
</comment>
<protein>
    <recommendedName>
        <fullName evidence="3 13">Cytochrome b-c1 complex subunit 8</fullName>
    </recommendedName>
    <alternativeName>
        <fullName evidence="13">Complex III subunit 8</fullName>
    </alternativeName>
</protein>
<keyword evidence="4 13" id="KW-0813">Transport</keyword>
<dbReference type="GO" id="GO:0005743">
    <property type="term" value="C:mitochondrial inner membrane"/>
    <property type="evidence" value="ECO:0007669"/>
    <property type="project" value="UniProtKB-SubCell"/>
</dbReference>
<keyword evidence="7 13" id="KW-0999">Mitochondrion inner membrane</keyword>
<dbReference type="PANTHER" id="PTHR12119">
    <property type="entry name" value="UBIQUINOL-CYTOCHROME C REDUCTASE COMPLEX UBIQUINONE-BINDING PROTEIN QP-C"/>
    <property type="match status" value="1"/>
</dbReference>
<dbReference type="Proteomes" id="UP000192578">
    <property type="component" value="Unassembled WGS sequence"/>
</dbReference>
<comment type="subunit">
    <text evidence="12 13">Component of the ubiquinol-cytochrome c oxidoreductase (cytochrome b-c1 complex, complex III, CIII), a multisubunit enzyme composed of 11 subunits. The complex is composed of 3 respiratory subunits cytochrome b, cytochrome c1 and Rieske protein UQCRFS1, 2 core protein subunits UQCRC1/QCR1 and UQCRC2/QCR2, and 6 low-molecular weight protein subunits UQCRH/QCR6, UQCRB/QCR7, UQCRQ/QCR8, UQCR10/QCR9, UQCR11/QCR10 and subunit 9, the cleavage product of Rieske protein UQCRFS1. The complex exists as an obligatory dimer and forms supercomplexes (SCs) in the inner mitochondrial membrane with NADH-ubiquinone oxidoreductase (complex I, CI) and cytochrome c oxidase (complex IV, CIV), resulting in different assemblies (supercomplex SCI(1)III(2)IV(1) and megacomplex MCI(2)III(2)IV(2)). Interacts with UQCC6.</text>
</comment>
<name>A0A9X6NDI4_HYPEX</name>
<dbReference type="GO" id="GO:0045275">
    <property type="term" value="C:respiratory chain complex III"/>
    <property type="evidence" value="ECO:0007669"/>
    <property type="project" value="UniProtKB-UniRule"/>
</dbReference>
<evidence type="ECO:0000256" key="5">
    <source>
        <dbReference type="ARBA" id="ARBA00022660"/>
    </source>
</evidence>
<evidence type="ECO:0000256" key="4">
    <source>
        <dbReference type="ARBA" id="ARBA00022448"/>
    </source>
</evidence>
<evidence type="ECO:0000256" key="8">
    <source>
        <dbReference type="ARBA" id="ARBA00022982"/>
    </source>
</evidence>
<gene>
    <name evidence="14" type="ORF">BV898_15816</name>
</gene>
<dbReference type="InterPro" id="IPR004205">
    <property type="entry name" value="Cyt_bc1_su8"/>
</dbReference>
<dbReference type="Gene3D" id="1.20.5.210">
    <property type="entry name" value="Cytochrome b-c1 complex subunit 8"/>
    <property type="match status" value="1"/>
</dbReference>
<evidence type="ECO:0000256" key="3">
    <source>
        <dbReference type="ARBA" id="ARBA00016324"/>
    </source>
</evidence>
<dbReference type="EMBL" id="MTYJ01000222">
    <property type="protein sequence ID" value="OWA51329.1"/>
    <property type="molecule type" value="Genomic_DNA"/>
</dbReference>
<keyword evidence="8 13" id="KW-0249">Electron transport</keyword>
<evidence type="ECO:0000256" key="11">
    <source>
        <dbReference type="ARBA" id="ARBA00023136"/>
    </source>
</evidence>
<evidence type="ECO:0000256" key="13">
    <source>
        <dbReference type="RuleBase" id="RU368118"/>
    </source>
</evidence>
<dbReference type="PANTHER" id="PTHR12119:SF2">
    <property type="entry name" value="CYTOCHROME B-C1 COMPLEX SUBUNIT 8"/>
    <property type="match status" value="1"/>
</dbReference>
<comment type="caution">
    <text evidence="14">The sequence shown here is derived from an EMBL/GenBank/DDBJ whole genome shotgun (WGS) entry which is preliminary data.</text>
</comment>
<dbReference type="OrthoDB" id="6683853at2759"/>
<evidence type="ECO:0000256" key="12">
    <source>
        <dbReference type="ARBA" id="ARBA00047105"/>
    </source>
</evidence>
<reference evidence="15" key="1">
    <citation type="submission" date="2017-01" db="EMBL/GenBank/DDBJ databases">
        <title>Comparative genomics of anhydrobiosis in the tardigrade Hypsibius dujardini.</title>
        <authorList>
            <person name="Yoshida Y."/>
            <person name="Koutsovoulos G."/>
            <person name="Laetsch D."/>
            <person name="Stevens L."/>
            <person name="Kumar S."/>
            <person name="Horikawa D."/>
            <person name="Ishino K."/>
            <person name="Komine S."/>
            <person name="Tomita M."/>
            <person name="Blaxter M."/>
            <person name="Arakawa K."/>
        </authorList>
    </citation>
    <scope>NUCLEOTIDE SEQUENCE [LARGE SCALE GENOMIC DNA]</scope>
    <source>
        <strain evidence="15">Z151</strain>
    </source>
</reference>
<keyword evidence="9 13" id="KW-1133">Transmembrane helix</keyword>
<dbReference type="SUPFAM" id="SSF81508">
    <property type="entry name" value="Ubiquinone-binding protein QP-C of cytochrome bc1 complex (Ubiquinol-cytochrome c reductase)"/>
    <property type="match status" value="1"/>
</dbReference>
<evidence type="ECO:0000256" key="9">
    <source>
        <dbReference type="ARBA" id="ARBA00022989"/>
    </source>
</evidence>
<dbReference type="GO" id="GO:0006122">
    <property type="term" value="P:mitochondrial electron transport, ubiquinol to cytochrome c"/>
    <property type="evidence" value="ECO:0007669"/>
    <property type="project" value="UniProtKB-UniRule"/>
</dbReference>